<feature type="domain" description="TOG" evidence="2">
    <location>
        <begin position="3"/>
        <end position="201"/>
    </location>
</feature>
<evidence type="ECO:0000313" key="3">
    <source>
        <dbReference type="EMBL" id="KAJ8443955.1"/>
    </source>
</evidence>
<evidence type="ECO:0000259" key="2">
    <source>
        <dbReference type="SMART" id="SM01349"/>
    </source>
</evidence>
<feature type="region of interest" description="Disordered" evidence="1">
    <location>
        <begin position="451"/>
        <end position="473"/>
    </location>
</feature>
<accession>A0A9Q1QL13</accession>
<evidence type="ECO:0000256" key="1">
    <source>
        <dbReference type="SAM" id="MobiDB-lite"/>
    </source>
</evidence>
<dbReference type="GO" id="GO:0000278">
    <property type="term" value="P:mitotic cell cycle"/>
    <property type="evidence" value="ECO:0007669"/>
    <property type="project" value="UniProtKB-ARBA"/>
</dbReference>
<dbReference type="GO" id="GO:0005819">
    <property type="term" value="C:spindle"/>
    <property type="evidence" value="ECO:0007669"/>
    <property type="project" value="UniProtKB-ARBA"/>
</dbReference>
<feature type="domain" description="TOG" evidence="2">
    <location>
        <begin position="259"/>
        <end position="471"/>
    </location>
</feature>
<gene>
    <name evidence="3" type="ORF">Cgig2_020801</name>
</gene>
<dbReference type="PANTHER" id="PTHR21567:SF9">
    <property type="entry name" value="CLIP-ASSOCIATING PROTEIN"/>
    <property type="match status" value="1"/>
</dbReference>
<sequence>MEEALELARAKDTKERMAGVERLHQLLEASRKPLTSSEVTSLVDTCLDLLKDNNFRVSQGGLQALASAAVLAGDHLKIHFNALVPAAVERLGDGKQPVRDAARRLLITLMEVSSPTIIVERAGSYAWQHKSWRVREEFARTVTSAINLFASTELPLQRAILPPILHMLNDPNHSVREAAIYCIEVKDISARLERIEPKPESSEGARSISATTDHKFTNLNPKKSSPKAKGSSRETSVFAGDGDITEKPMDPIKVYSEKELIREMEKIASTLVPEKDWSHRIAAMQRVEGLVVGGAADYPCFRGLLKQLVGPLSTQLSDRRSSVVKQACHLVSFLSKELLGDFEACAELFIPVLFKLVVITVLVIAESADNCIKMMLRNCKVARVLPRIADCAKNDKNAVLRARCCEYALLVLEHWPDAPEILRCADLYEDLIRCCVGDAVSEIINEEDGGLHRRHASPSVRERNVPVTPQSSASLNVPGYGTSAIVAMDKSATLTARASVSSGMLLSQSKSLNRGSERSLESVLHSSKEKVSAIESLLRGLDISKHCSSGLRSSSLDLGVDPPSSRDPAYPLAVPASSQVTSLSLDSKLSSVSESSYRNGGLGLSDILSQMHVSKDAGKLSYRSGFNDEPSPALMSYTAKRVPQRVQERGFIEERSDASSRRYVSTHMDKQFLDAPYGDATFRDAHAGYVPNFQRPLSRRNLTGRSVSSGRRKSYEDNHLPLKGTPSCVDGPTSLHDALSEGLNPSSDWCARVAAFNYVRSLLQQGPSGIQEIVQSFEKVMKLFFKHLDDPHHKVAQAALSTLAELIPSCRKPFESYMERILPHVFSRLIDPKELVRQPCSTALDIVSKTYGVDSLLPALLRSLDEQRSPKAKLAVIEFAIDSFNKHSINSEGAGNIGILKLWLAKLTPLIHDKNTKLREAAISCFISVYGHYDPTNVLNFILSLPVEGQNSLRRALKQYTPRIEVDLMNFLQSKKERQRSKSAYDPSDVGTSSEEGYVGVSKKNHFLGRYSASSIDSDGERKWNSVLDSINISSHANHMTTDASQEHIYANLDAGARSEILSSKIRDMKYIGSNTGDSLGSWTNQLENMDSVDNLGVLSTPCFDINGLKSSETLAVGVGFLSENSVSDGIRTDYPETGDLKTMHTFESGPSIPQMLHLISNGNEGSPGDRKRNAVQQLIEASVSNDPTTWTKILTAVLEVLDDSDPSTRELALSLVAEMLKNQKEAMEDSVEIVIEKLLHVSKDSVPKVIVPLLVTEDEKTLVTCINCLTKTVVFCLVDIYIMLGKAFLPYLEGLNSTQLRLVTIYANRISQARTGAPIDAGQ</sequence>
<name>A0A9Q1QL13_9CARY</name>
<keyword evidence="4" id="KW-1185">Reference proteome</keyword>
<dbReference type="Pfam" id="PF12348">
    <property type="entry name" value="CLASP_N"/>
    <property type="match status" value="2"/>
</dbReference>
<dbReference type="PANTHER" id="PTHR21567">
    <property type="entry name" value="CLASP"/>
    <property type="match status" value="1"/>
</dbReference>
<reference evidence="3" key="1">
    <citation type="submission" date="2022-04" db="EMBL/GenBank/DDBJ databases">
        <title>Carnegiea gigantea Genome sequencing and assembly v2.</title>
        <authorList>
            <person name="Copetti D."/>
            <person name="Sanderson M.J."/>
            <person name="Burquez A."/>
            <person name="Wojciechowski M.F."/>
        </authorList>
    </citation>
    <scope>NUCLEOTIDE SEQUENCE</scope>
    <source>
        <strain evidence="3">SGP5-SGP5p</strain>
        <tissue evidence="3">Aerial part</tissue>
    </source>
</reference>
<comment type="caution">
    <text evidence="3">The sequence shown here is derived from an EMBL/GenBank/DDBJ whole genome shotgun (WGS) entry which is preliminary data.</text>
</comment>
<feature type="domain" description="TOG" evidence="2">
    <location>
        <begin position="721"/>
        <end position="966"/>
    </location>
</feature>
<dbReference type="GO" id="GO:0008017">
    <property type="term" value="F:microtubule binding"/>
    <property type="evidence" value="ECO:0007669"/>
    <property type="project" value="TreeGrafter"/>
</dbReference>
<dbReference type="InterPro" id="IPR016024">
    <property type="entry name" value="ARM-type_fold"/>
</dbReference>
<organism evidence="3 4">
    <name type="scientific">Carnegiea gigantea</name>
    <dbReference type="NCBI Taxonomy" id="171969"/>
    <lineage>
        <taxon>Eukaryota</taxon>
        <taxon>Viridiplantae</taxon>
        <taxon>Streptophyta</taxon>
        <taxon>Embryophyta</taxon>
        <taxon>Tracheophyta</taxon>
        <taxon>Spermatophyta</taxon>
        <taxon>Magnoliopsida</taxon>
        <taxon>eudicotyledons</taxon>
        <taxon>Gunneridae</taxon>
        <taxon>Pentapetalae</taxon>
        <taxon>Caryophyllales</taxon>
        <taxon>Cactineae</taxon>
        <taxon>Cactaceae</taxon>
        <taxon>Cactoideae</taxon>
        <taxon>Echinocereeae</taxon>
        <taxon>Carnegiea</taxon>
    </lineage>
</organism>
<proteinExistence type="predicted"/>
<dbReference type="GO" id="GO:0000226">
    <property type="term" value="P:microtubule cytoskeleton organization"/>
    <property type="evidence" value="ECO:0007669"/>
    <property type="project" value="TreeGrafter"/>
</dbReference>
<dbReference type="OrthoDB" id="46159at2759"/>
<feature type="region of interest" description="Disordered" evidence="1">
    <location>
        <begin position="703"/>
        <end position="727"/>
    </location>
</feature>
<protein>
    <recommendedName>
        <fullName evidence="2">TOG domain-containing protein</fullName>
    </recommendedName>
</protein>
<feature type="region of interest" description="Disordered" evidence="1">
    <location>
        <begin position="194"/>
        <end position="242"/>
    </location>
</feature>
<dbReference type="InterPro" id="IPR011989">
    <property type="entry name" value="ARM-like"/>
</dbReference>
<dbReference type="Proteomes" id="UP001153076">
    <property type="component" value="Unassembled WGS sequence"/>
</dbReference>
<dbReference type="InterPro" id="IPR034085">
    <property type="entry name" value="TOG"/>
</dbReference>
<dbReference type="SMART" id="SM01349">
    <property type="entry name" value="TOG"/>
    <property type="match status" value="3"/>
</dbReference>
<evidence type="ECO:0000313" key="4">
    <source>
        <dbReference type="Proteomes" id="UP001153076"/>
    </source>
</evidence>
<dbReference type="GO" id="GO:0005881">
    <property type="term" value="C:cytoplasmic microtubule"/>
    <property type="evidence" value="ECO:0007669"/>
    <property type="project" value="TreeGrafter"/>
</dbReference>
<dbReference type="SUPFAM" id="SSF48371">
    <property type="entry name" value="ARM repeat"/>
    <property type="match status" value="1"/>
</dbReference>
<dbReference type="EMBL" id="JAKOGI010000109">
    <property type="protein sequence ID" value="KAJ8443955.1"/>
    <property type="molecule type" value="Genomic_DNA"/>
</dbReference>
<dbReference type="Gene3D" id="1.25.10.10">
    <property type="entry name" value="Leucine-rich Repeat Variant"/>
    <property type="match status" value="4"/>
</dbReference>
<dbReference type="InterPro" id="IPR024395">
    <property type="entry name" value="CLASP_N_dom"/>
</dbReference>
<dbReference type="Pfam" id="PF21040">
    <property type="entry name" value="CEP104-like_TOG"/>
    <property type="match status" value="1"/>
</dbReference>
<feature type="region of interest" description="Disordered" evidence="1">
    <location>
        <begin position="978"/>
        <end position="997"/>
    </location>
</feature>
<feature type="compositionally biased region" description="Basic and acidic residues" evidence="1">
    <location>
        <begin position="194"/>
        <end position="203"/>
    </location>
</feature>